<feature type="site" description="Transition state stabilizer" evidence="11">
    <location>
        <position position="185"/>
    </location>
</feature>
<feature type="binding site" evidence="10">
    <location>
        <position position="101"/>
    </location>
    <ligand>
        <name>substrate</name>
    </ligand>
</feature>
<evidence type="ECO:0000313" key="19">
    <source>
        <dbReference type="Proteomes" id="UP000663852"/>
    </source>
</evidence>
<keyword evidence="14" id="KW-1133">Transmembrane helix</keyword>
<evidence type="ECO:0000256" key="9">
    <source>
        <dbReference type="PIRSR" id="PIRSR613078-1"/>
    </source>
</evidence>
<evidence type="ECO:0000259" key="15">
    <source>
        <dbReference type="PROSITE" id="PS50089"/>
    </source>
</evidence>
<dbReference type="OrthoDB" id="354304at2759"/>
<dbReference type="GO" id="GO:0008270">
    <property type="term" value="F:zinc ion binding"/>
    <property type="evidence" value="ECO:0007669"/>
    <property type="project" value="UniProtKB-KW"/>
</dbReference>
<evidence type="ECO:0000256" key="12">
    <source>
        <dbReference type="PROSITE-ProRule" id="PRU00175"/>
    </source>
</evidence>
<evidence type="ECO:0000313" key="18">
    <source>
        <dbReference type="Proteomes" id="UP000663828"/>
    </source>
</evidence>
<evidence type="ECO:0000256" key="5">
    <source>
        <dbReference type="ARBA" id="ARBA00022771"/>
    </source>
</evidence>
<evidence type="ECO:0000256" key="13">
    <source>
        <dbReference type="RuleBase" id="RU004511"/>
    </source>
</evidence>
<evidence type="ECO:0000256" key="1">
    <source>
        <dbReference type="ARBA" id="ARBA00000380"/>
    </source>
</evidence>
<evidence type="ECO:0000256" key="14">
    <source>
        <dbReference type="SAM" id="Phobius"/>
    </source>
</evidence>
<dbReference type="Proteomes" id="UP000663852">
    <property type="component" value="Unassembled WGS sequence"/>
</dbReference>
<evidence type="ECO:0000256" key="8">
    <source>
        <dbReference type="ARBA" id="ARBA00023235"/>
    </source>
</evidence>
<feature type="transmembrane region" description="Helical" evidence="14">
    <location>
        <begin position="370"/>
        <end position="388"/>
    </location>
</feature>
<dbReference type="FunFam" id="3.40.50.1240:FF:000003">
    <property type="entry name" value="2,3-bisphosphoglycerate-dependent phosphoglycerate mutase"/>
    <property type="match status" value="1"/>
</dbReference>
<feature type="active site" description="Proton donor/acceptor" evidence="9">
    <location>
        <position position="90"/>
    </location>
</feature>
<evidence type="ECO:0000313" key="17">
    <source>
        <dbReference type="EMBL" id="CAF0921990.1"/>
    </source>
</evidence>
<organism evidence="17 19">
    <name type="scientific">Adineta ricciae</name>
    <name type="common">Rotifer</name>
    <dbReference type="NCBI Taxonomy" id="249248"/>
    <lineage>
        <taxon>Eukaryota</taxon>
        <taxon>Metazoa</taxon>
        <taxon>Spiralia</taxon>
        <taxon>Gnathifera</taxon>
        <taxon>Rotifera</taxon>
        <taxon>Eurotatoria</taxon>
        <taxon>Bdelloidea</taxon>
        <taxon>Adinetida</taxon>
        <taxon>Adinetidae</taxon>
        <taxon>Adineta</taxon>
    </lineage>
</organism>
<dbReference type="CDD" id="cd07067">
    <property type="entry name" value="HP_PGM_like"/>
    <property type="match status" value="1"/>
</dbReference>
<feature type="binding site" evidence="10">
    <location>
        <begin position="186"/>
        <end position="187"/>
    </location>
    <ligand>
        <name>substrate</name>
    </ligand>
</feature>
<feature type="binding site" evidence="10">
    <location>
        <begin position="11"/>
        <end position="18"/>
    </location>
    <ligand>
        <name>substrate</name>
    </ligand>
</feature>
<evidence type="ECO:0000256" key="6">
    <source>
        <dbReference type="ARBA" id="ARBA00022833"/>
    </source>
</evidence>
<dbReference type="PROSITE" id="PS00518">
    <property type="entry name" value="ZF_RING_1"/>
    <property type="match status" value="1"/>
</dbReference>
<dbReference type="GO" id="GO:0004619">
    <property type="term" value="F:phosphoglycerate mutase activity"/>
    <property type="evidence" value="ECO:0007669"/>
    <property type="project" value="UniProtKB-EC"/>
</dbReference>
<protein>
    <recommendedName>
        <fullName evidence="13">Phosphoglycerate mutase</fullName>
        <ecNumber evidence="13">5.4.2.11</ecNumber>
        <ecNumber evidence="13">5.4.2.4</ecNumber>
    </recommendedName>
</protein>
<feature type="active site" description="Tele-phosphohistidine intermediate" evidence="9">
    <location>
        <position position="12"/>
    </location>
</feature>
<dbReference type="InterPro" id="IPR001841">
    <property type="entry name" value="Znf_RING"/>
</dbReference>
<dbReference type="GO" id="GO:0006096">
    <property type="term" value="P:glycolytic process"/>
    <property type="evidence" value="ECO:0007669"/>
    <property type="project" value="UniProtKB-KW"/>
</dbReference>
<dbReference type="InterPro" id="IPR017907">
    <property type="entry name" value="Znf_RING_CS"/>
</dbReference>
<dbReference type="AlphaFoldDB" id="A0A814AYW4"/>
<dbReference type="Gene3D" id="3.30.40.10">
    <property type="entry name" value="Zinc/RING finger domain, C3HC4 (zinc finger)"/>
    <property type="match status" value="1"/>
</dbReference>
<evidence type="ECO:0000256" key="3">
    <source>
        <dbReference type="ARBA" id="ARBA00006717"/>
    </source>
</evidence>
<dbReference type="InterPro" id="IPR005952">
    <property type="entry name" value="Phosphogly_mut1"/>
</dbReference>
<evidence type="ECO:0000256" key="4">
    <source>
        <dbReference type="ARBA" id="ARBA00022723"/>
    </source>
</evidence>
<dbReference type="InterPro" id="IPR013083">
    <property type="entry name" value="Znf_RING/FYVE/PHD"/>
</dbReference>
<dbReference type="PANTHER" id="PTHR11931">
    <property type="entry name" value="PHOSPHOGLYCERATE MUTASE"/>
    <property type="match status" value="1"/>
</dbReference>
<keyword evidence="14" id="KW-0812">Transmembrane</keyword>
<dbReference type="HAMAP" id="MF_01039">
    <property type="entry name" value="PGAM_GpmA"/>
    <property type="match status" value="1"/>
</dbReference>
<dbReference type="SMART" id="SM00855">
    <property type="entry name" value="PGAM"/>
    <property type="match status" value="1"/>
</dbReference>
<keyword evidence="18" id="KW-1185">Reference proteome</keyword>
<evidence type="ECO:0000256" key="11">
    <source>
        <dbReference type="PIRSR" id="PIRSR613078-3"/>
    </source>
</evidence>
<keyword evidence="8 13" id="KW-0413">Isomerase</keyword>
<comment type="similarity">
    <text evidence="3 13">Belongs to the phosphoglycerate mutase family. BPG-dependent PGAM subfamily.</text>
</comment>
<accession>A0A814AYW4</accession>
<dbReference type="SUPFAM" id="SSF57850">
    <property type="entry name" value="RING/U-box"/>
    <property type="match status" value="1"/>
</dbReference>
<dbReference type="GO" id="GO:0004082">
    <property type="term" value="F:bisphosphoglycerate mutase activity"/>
    <property type="evidence" value="ECO:0007669"/>
    <property type="project" value="UniProtKB-EC"/>
</dbReference>
<reference evidence="17" key="1">
    <citation type="submission" date="2021-02" db="EMBL/GenBank/DDBJ databases">
        <authorList>
            <person name="Nowell W R."/>
        </authorList>
    </citation>
    <scope>NUCLEOTIDE SEQUENCE</scope>
</reference>
<gene>
    <name evidence="17" type="ORF">EDS130_LOCUS10820</name>
    <name evidence="16" type="ORF">XAT740_LOCUS6610</name>
</gene>
<dbReference type="NCBIfam" id="NF010713">
    <property type="entry name" value="PRK14115.1"/>
    <property type="match status" value="1"/>
</dbReference>
<keyword evidence="6" id="KW-0862">Zinc</keyword>
<dbReference type="NCBIfam" id="TIGR01258">
    <property type="entry name" value="pgm_1"/>
    <property type="match status" value="1"/>
</dbReference>
<dbReference type="EC" id="5.4.2.11" evidence="13"/>
<feature type="binding site" evidence="10">
    <location>
        <begin position="90"/>
        <end position="93"/>
    </location>
    <ligand>
        <name>substrate</name>
    </ligand>
</feature>
<keyword evidence="4" id="KW-0479">Metal-binding</keyword>
<feature type="binding site" evidence="10">
    <location>
        <position position="63"/>
    </location>
    <ligand>
        <name>substrate</name>
    </ligand>
</feature>
<evidence type="ECO:0000256" key="2">
    <source>
        <dbReference type="ARBA" id="ARBA00000505"/>
    </source>
</evidence>
<feature type="domain" description="RING-type" evidence="15">
    <location>
        <begin position="468"/>
        <end position="505"/>
    </location>
</feature>
<feature type="binding site" evidence="10">
    <location>
        <begin position="117"/>
        <end position="118"/>
    </location>
    <ligand>
        <name>substrate</name>
    </ligand>
</feature>
<keyword evidence="14" id="KW-0472">Membrane</keyword>
<comment type="caution">
    <text evidence="17">The sequence shown here is derived from an EMBL/GenBank/DDBJ whole genome shotgun (WGS) entry which is preliminary data.</text>
</comment>
<dbReference type="EC" id="5.4.2.4" evidence="13"/>
<proteinExistence type="inferred from homology"/>
<name>A0A814AYW4_ADIRI</name>
<dbReference type="PROSITE" id="PS00175">
    <property type="entry name" value="PG_MUTASE"/>
    <property type="match status" value="1"/>
</dbReference>
<dbReference type="InterPro" id="IPR001345">
    <property type="entry name" value="PG/BPGM_mutase_AS"/>
</dbReference>
<dbReference type="EMBL" id="CAJNOJ010000038">
    <property type="protein sequence ID" value="CAF0921990.1"/>
    <property type="molecule type" value="Genomic_DNA"/>
</dbReference>
<dbReference type="Proteomes" id="UP000663828">
    <property type="component" value="Unassembled WGS sequence"/>
</dbReference>
<dbReference type="EMBL" id="CAJNOR010000301">
    <property type="protein sequence ID" value="CAF0873357.1"/>
    <property type="molecule type" value="Genomic_DNA"/>
</dbReference>
<keyword evidence="5 12" id="KW-0863">Zinc-finger</keyword>
<dbReference type="Gene3D" id="3.40.50.1240">
    <property type="entry name" value="Phosphoglycerate mutase-like"/>
    <property type="match status" value="1"/>
</dbReference>
<keyword evidence="7 13" id="KW-0324">Glycolysis</keyword>
<sequence length="520" mass="61160">MIKTHKIVLVRHGESEWNQKNLFCGWYDADLSEKGIEEAKQAGKWLKEKGYTFDVAYTSVLKRAVKTLYHIQEELDLHWIPIYRHWRLNERMYGALQGKNKSETAAKYGEDQVKIWRRAYDIPPPQLEDSSEHNPRNDSKYQHLDKRVLPLTECLKDTVERALPYWHDSIVPSIRSGQNVLICAHGNSLRALIKYLDKVPDEEIVELNLPTGIPLVYVLDENLCPINHYYVAPDDVVQKAIDQVANQGKAKNLIITMNEQMFALRTPQIDANQLDEDFHSYNWEIFSSLFRHSYSHLIHSFKHEFQLFLRLLTSYHTLLSSKSSATIGQQLLQIKYSPSLQTRRQKVLYLSTFAFTYLYEKFLVDYRRLLPFQFIYKLFLFLNFLLFLRRGTYINLFERFARLKTVHDHPPSLRVLDYTYMKRELIWHTLNETLGTIIPFISSLKARTFMRKHLSGTIMNRLEQTDICSVCDQSIVMPHESMGECKHYFCYVCAYSLIQQSCPICFKEIPNIKPKEFSSG</sequence>
<comment type="catalytic activity">
    <reaction evidence="1 13">
        <text>(2R)-2-phosphoglycerate = (2R)-3-phosphoglycerate</text>
        <dbReference type="Rhea" id="RHEA:15901"/>
        <dbReference type="ChEBI" id="CHEBI:58272"/>
        <dbReference type="ChEBI" id="CHEBI:58289"/>
        <dbReference type="EC" id="5.4.2.11"/>
    </reaction>
</comment>
<dbReference type="InterPro" id="IPR013078">
    <property type="entry name" value="His_Pase_superF_clade-1"/>
</dbReference>
<dbReference type="SUPFAM" id="SSF53254">
    <property type="entry name" value="Phosphoglycerate mutase-like"/>
    <property type="match status" value="1"/>
</dbReference>
<dbReference type="InterPro" id="IPR029033">
    <property type="entry name" value="His_PPase_superfam"/>
</dbReference>
<evidence type="ECO:0000256" key="7">
    <source>
        <dbReference type="ARBA" id="ARBA00023152"/>
    </source>
</evidence>
<dbReference type="Pfam" id="PF00300">
    <property type="entry name" value="His_Phos_1"/>
    <property type="match status" value="1"/>
</dbReference>
<evidence type="ECO:0000256" key="10">
    <source>
        <dbReference type="PIRSR" id="PIRSR613078-2"/>
    </source>
</evidence>
<evidence type="ECO:0000313" key="16">
    <source>
        <dbReference type="EMBL" id="CAF0873357.1"/>
    </source>
</evidence>
<comment type="catalytic activity">
    <reaction evidence="2 13">
        <text>(2R)-3-phospho-glyceroyl phosphate = (2R)-2,3-bisphosphoglycerate + H(+)</text>
        <dbReference type="Rhea" id="RHEA:17765"/>
        <dbReference type="ChEBI" id="CHEBI:15378"/>
        <dbReference type="ChEBI" id="CHEBI:57604"/>
        <dbReference type="ChEBI" id="CHEBI:58248"/>
        <dbReference type="EC" id="5.4.2.4"/>
    </reaction>
</comment>
<dbReference type="PROSITE" id="PS50089">
    <property type="entry name" value="ZF_RING_2"/>
    <property type="match status" value="1"/>
</dbReference>